<evidence type="ECO:0000313" key="5">
    <source>
        <dbReference type="Proteomes" id="UP001652700"/>
    </source>
</evidence>
<dbReference type="Pfam" id="PF00092">
    <property type="entry name" value="VWA"/>
    <property type="match status" value="2"/>
</dbReference>
<evidence type="ECO:0008006" key="6">
    <source>
        <dbReference type="Google" id="ProtNLM"/>
    </source>
</evidence>
<dbReference type="PANTHER" id="PTHR10338:SF108">
    <property type="entry name" value="INTER-ALPHA-TRYPSIN INHIBITOR HEAVY CHAIN H4-LIKE PROTEIN"/>
    <property type="match status" value="1"/>
</dbReference>
<dbReference type="SMART" id="SM00327">
    <property type="entry name" value="VWA"/>
    <property type="match status" value="1"/>
</dbReference>
<feature type="domain" description="VWFA" evidence="2">
    <location>
        <begin position="302"/>
        <end position="510"/>
    </location>
</feature>
<evidence type="ECO:0000256" key="1">
    <source>
        <dbReference type="SAM" id="Coils"/>
    </source>
</evidence>
<evidence type="ECO:0000313" key="4">
    <source>
        <dbReference type="EnsemblMetazoa" id="XP_050513788.1"/>
    </source>
</evidence>
<accession>A0ABM5KUC5</accession>
<dbReference type="PROSITE" id="PS51468">
    <property type="entry name" value="VIT"/>
    <property type="match status" value="1"/>
</dbReference>
<dbReference type="Gene3D" id="3.40.50.410">
    <property type="entry name" value="von Willebrand factor, type A domain"/>
    <property type="match status" value="1"/>
</dbReference>
<dbReference type="InterPro" id="IPR013694">
    <property type="entry name" value="VIT"/>
</dbReference>
<dbReference type="PANTHER" id="PTHR10338">
    <property type="entry name" value="INTER-ALPHA-TRYPSIN INHIBITOR HEAVY CHAIN FAMILY MEMBER"/>
    <property type="match status" value="1"/>
</dbReference>
<dbReference type="SUPFAM" id="SSF53300">
    <property type="entry name" value="vWA-like"/>
    <property type="match status" value="1"/>
</dbReference>
<feature type="domain" description="VIT" evidence="3">
    <location>
        <begin position="35"/>
        <end position="164"/>
    </location>
</feature>
<dbReference type="Pfam" id="PF08487">
    <property type="entry name" value="VIT"/>
    <property type="match status" value="1"/>
</dbReference>
<dbReference type="RefSeq" id="XP_050513788.1">
    <property type="nucleotide sequence ID" value="XM_050657831.1"/>
</dbReference>
<dbReference type="Proteomes" id="UP001652700">
    <property type="component" value="Unplaced"/>
</dbReference>
<dbReference type="PROSITE" id="PS50234">
    <property type="entry name" value="VWFA"/>
    <property type="match status" value="1"/>
</dbReference>
<dbReference type="SMART" id="SM00609">
    <property type="entry name" value="VIT"/>
    <property type="match status" value="1"/>
</dbReference>
<dbReference type="GeneID" id="126889497"/>
<evidence type="ECO:0000259" key="2">
    <source>
        <dbReference type="PROSITE" id="PS50234"/>
    </source>
</evidence>
<feature type="coiled-coil region" evidence="1">
    <location>
        <begin position="593"/>
        <end position="620"/>
    </location>
</feature>
<name>A0ABM5KUC5_DIAVI</name>
<dbReference type="InterPro" id="IPR050934">
    <property type="entry name" value="ITIH"/>
</dbReference>
<dbReference type="InterPro" id="IPR036465">
    <property type="entry name" value="vWFA_dom_sf"/>
</dbReference>
<sequence length="806" mass="90272">MKGILLALVASIWLTWVVCIPYVAVKGVISAKWVVFQGPSGPKALSVYPLTYQFNIRSDISNRYAKTLVTSKVENAAPNSNEATFTVVLPEKAFISKFVMEIDGKSYQAYVKEKEEAKSIYDSAVKKGLSAGHVAVSARDSNKFTVSINVEPQSKASFQLTYEELLERKNNQYELVLNIHPGQIVRDMNIEVVLNESRPLKFVKTPSLRSGNEISKDDSKLDPSADIQIINNRSAVVKFKPNSDKQREFAKGLGKKEYEGIAGQFVVQYDIERDPHKGEILLKDGYFVHFFAPEDVEPLSKHVVFILDTSISMNGRKLKQLKEAMGNILDQLKKADAFHIVEFNSDIFVWNMNTESKLTVDINNERDPFGELASLNLPYAVSATTGAITKGKAVISKLQGNGMTNMLASIETGLYLVNQELKRASRRQPLIIFLTDGDPTMGMTNTEEIIKIVTNINENKDYIPIYSLSFGDKADKKFLRKLSLKNLGFSRHIYEGPDAHIQLQNFYNDISSPLLSDIEFEYTDDVTEVSKLKFPIYFKGSELVVAGKYPMNEAFDTSKWKVKSKGKRGEISLQPVREAAVGELERLWAYLTIKHKLEQRELVKNKKQQLTKEALDLAKKYSFVTDVSSLVVVKPNETCTVNTEDSSKPNEPKVILPDILSVKPMEAPAEHYADNSFYPASYPTRADGEPYVGRSYIMNTPVVNFDNIAATDTRPASYSRLLWLKDALNPNGTLNILGGAYDLGTDPTIPGNGQCRPTPNRNIRGGFCSLLINCPQVHSYLTSFMTYEQYACILNNKYAGVCCPIR</sequence>
<evidence type="ECO:0000259" key="3">
    <source>
        <dbReference type="PROSITE" id="PS51468"/>
    </source>
</evidence>
<protein>
    <recommendedName>
        <fullName evidence="6">Inter-alpha-trypsin inhibitor heavy chain H4-like</fullName>
    </recommendedName>
</protein>
<dbReference type="EnsemblMetazoa" id="XM_050657831.1">
    <property type="protein sequence ID" value="XP_050513788.1"/>
    <property type="gene ID" value="LOC126889497"/>
</dbReference>
<keyword evidence="5" id="KW-1185">Reference proteome</keyword>
<proteinExistence type="predicted"/>
<reference evidence="4" key="1">
    <citation type="submission" date="2025-05" db="UniProtKB">
        <authorList>
            <consortium name="EnsemblMetazoa"/>
        </authorList>
    </citation>
    <scope>IDENTIFICATION</scope>
</reference>
<dbReference type="InterPro" id="IPR002035">
    <property type="entry name" value="VWF_A"/>
</dbReference>
<keyword evidence="1" id="KW-0175">Coiled coil</keyword>
<organism evidence="4 5">
    <name type="scientific">Diabrotica virgifera virgifera</name>
    <name type="common">western corn rootworm</name>
    <dbReference type="NCBI Taxonomy" id="50390"/>
    <lineage>
        <taxon>Eukaryota</taxon>
        <taxon>Metazoa</taxon>
        <taxon>Ecdysozoa</taxon>
        <taxon>Arthropoda</taxon>
        <taxon>Hexapoda</taxon>
        <taxon>Insecta</taxon>
        <taxon>Pterygota</taxon>
        <taxon>Neoptera</taxon>
        <taxon>Endopterygota</taxon>
        <taxon>Coleoptera</taxon>
        <taxon>Polyphaga</taxon>
        <taxon>Cucujiformia</taxon>
        <taxon>Chrysomeloidea</taxon>
        <taxon>Chrysomelidae</taxon>
        <taxon>Galerucinae</taxon>
        <taxon>Diabroticina</taxon>
        <taxon>Diabroticites</taxon>
        <taxon>Diabrotica</taxon>
    </lineage>
</organism>